<evidence type="ECO:0000313" key="3">
    <source>
        <dbReference type="Proteomes" id="UP000095281"/>
    </source>
</evidence>
<accession>A0A1I8BD41</accession>
<dbReference type="Proteomes" id="UP000095281">
    <property type="component" value="Unplaced"/>
</dbReference>
<dbReference type="WBParaSite" id="MhA1_Contig199.frz3.gene24">
    <property type="protein sequence ID" value="MhA1_Contig199.frz3.gene24"/>
    <property type="gene ID" value="MhA1_Contig199.frz3.gene24"/>
</dbReference>
<feature type="region of interest" description="Disordered" evidence="2">
    <location>
        <begin position="350"/>
        <end position="384"/>
    </location>
</feature>
<proteinExistence type="predicted"/>
<evidence type="ECO:0000313" key="4">
    <source>
        <dbReference type="WBParaSite" id="MhA1_Contig199.frz3.gene24"/>
    </source>
</evidence>
<organism evidence="3 4">
    <name type="scientific">Meloidogyne hapla</name>
    <name type="common">Root-knot nematode worm</name>
    <dbReference type="NCBI Taxonomy" id="6305"/>
    <lineage>
        <taxon>Eukaryota</taxon>
        <taxon>Metazoa</taxon>
        <taxon>Ecdysozoa</taxon>
        <taxon>Nematoda</taxon>
        <taxon>Chromadorea</taxon>
        <taxon>Rhabditida</taxon>
        <taxon>Tylenchina</taxon>
        <taxon>Tylenchomorpha</taxon>
        <taxon>Tylenchoidea</taxon>
        <taxon>Meloidogynidae</taxon>
        <taxon>Meloidogyninae</taxon>
        <taxon>Meloidogyne</taxon>
    </lineage>
</organism>
<feature type="coiled-coil region" evidence="1">
    <location>
        <begin position="236"/>
        <end position="273"/>
    </location>
</feature>
<dbReference type="AlphaFoldDB" id="A0A1I8BD41"/>
<sequence length="384" mass="41634">MFKKSTKNIINLLPSELLVDIFKAIKSDNYKIFKKTIKEKKAEWSKYATKLTTCSSIIYAFAGESFLKYKEQERLLLELGALVTKDSNENEENVLQGEAVGLGNVGIGLEVETGGLENQGEAGGLGNEGLEDEALKARDFHILKNAIEKIQTLENQLQLHASQQVQGPVAILPDNYEPPAKRALTHPPLTEVIPSGPTRSSIPVETGTSKIYEFAGSGGGGQFNILPVVQGGPTRFGDLERRNAELIAENDSLKRAKENLKREKEHIMSLFRTTQANQTIQRSGASIQSMASNQPNPILHSNPVETRTFNVYEYAGSGGQFIIFPVVPGCPTCSLVGLERNDAELIAEGGQSNQANQPSTSSIGSQQKLPGAMQQHETGGGKAT</sequence>
<feature type="compositionally biased region" description="Polar residues" evidence="2">
    <location>
        <begin position="350"/>
        <end position="368"/>
    </location>
</feature>
<protein>
    <submittedName>
        <fullName evidence="4">Uncharacterized protein</fullName>
    </submittedName>
</protein>
<reference evidence="4" key="1">
    <citation type="submission" date="2016-11" db="UniProtKB">
        <authorList>
            <consortium name="WormBaseParasite"/>
        </authorList>
    </citation>
    <scope>IDENTIFICATION</scope>
</reference>
<name>A0A1I8BD41_MELHA</name>
<keyword evidence="3" id="KW-1185">Reference proteome</keyword>
<keyword evidence="1" id="KW-0175">Coiled coil</keyword>
<evidence type="ECO:0000256" key="1">
    <source>
        <dbReference type="SAM" id="Coils"/>
    </source>
</evidence>
<evidence type="ECO:0000256" key="2">
    <source>
        <dbReference type="SAM" id="MobiDB-lite"/>
    </source>
</evidence>